<protein>
    <recommendedName>
        <fullName evidence="4">2-hydroxyacyl-CoA lyase 2</fullName>
    </recommendedName>
    <alternativeName>
        <fullName evidence="7">IlvB-like protein</fullName>
    </alternativeName>
</protein>
<reference evidence="15 16" key="1">
    <citation type="submission" date="2020-04" db="EMBL/GenBank/DDBJ databases">
        <authorList>
            <person name="Alioto T."/>
            <person name="Alioto T."/>
            <person name="Gomez Garrido J."/>
        </authorList>
    </citation>
    <scope>NUCLEOTIDE SEQUENCE [LARGE SCALE GENOMIC DNA]</scope>
</reference>
<dbReference type="GO" id="GO:0009097">
    <property type="term" value="P:isoleucine biosynthetic process"/>
    <property type="evidence" value="ECO:0007669"/>
    <property type="project" value="TreeGrafter"/>
</dbReference>
<evidence type="ECO:0000256" key="2">
    <source>
        <dbReference type="ARBA" id="ARBA00001964"/>
    </source>
</evidence>
<dbReference type="GO" id="GO:0009099">
    <property type="term" value="P:L-valine biosynthetic process"/>
    <property type="evidence" value="ECO:0007669"/>
    <property type="project" value="TreeGrafter"/>
</dbReference>
<dbReference type="InterPro" id="IPR011766">
    <property type="entry name" value="TPP_enzyme_TPP-bd"/>
</dbReference>
<dbReference type="Pfam" id="PF02776">
    <property type="entry name" value="TPP_enzyme_N"/>
    <property type="match status" value="1"/>
</dbReference>
<dbReference type="AlphaFoldDB" id="A0A8S1DDS5"/>
<evidence type="ECO:0000256" key="10">
    <source>
        <dbReference type="RuleBase" id="RU362132"/>
    </source>
</evidence>
<evidence type="ECO:0000313" key="15">
    <source>
        <dbReference type="EMBL" id="CAB3378305.1"/>
    </source>
</evidence>
<dbReference type="InterPro" id="IPR045229">
    <property type="entry name" value="TPP_enz"/>
</dbReference>
<dbReference type="GO" id="GO:0050660">
    <property type="term" value="F:flavin adenine dinucleotide binding"/>
    <property type="evidence" value="ECO:0007669"/>
    <property type="project" value="TreeGrafter"/>
</dbReference>
<dbReference type="Pfam" id="PF00205">
    <property type="entry name" value="TPP_enzyme_M"/>
    <property type="match status" value="1"/>
</dbReference>
<evidence type="ECO:0000256" key="3">
    <source>
        <dbReference type="ARBA" id="ARBA00007812"/>
    </source>
</evidence>
<dbReference type="GO" id="GO:0030976">
    <property type="term" value="F:thiamine pyrophosphate binding"/>
    <property type="evidence" value="ECO:0007669"/>
    <property type="project" value="InterPro"/>
</dbReference>
<evidence type="ECO:0000256" key="8">
    <source>
        <dbReference type="ARBA" id="ARBA00048738"/>
    </source>
</evidence>
<accession>A0A8S1DDS5</accession>
<dbReference type="Gene3D" id="3.40.50.970">
    <property type="match status" value="2"/>
</dbReference>
<name>A0A8S1DDS5_9INSE</name>
<dbReference type="Proteomes" id="UP000494165">
    <property type="component" value="Unassembled WGS sequence"/>
</dbReference>
<feature type="transmembrane region" description="Helical" evidence="11">
    <location>
        <begin position="20"/>
        <end position="43"/>
    </location>
</feature>
<comment type="cofactor">
    <cofactor evidence="2">
        <name>thiamine diphosphate</name>
        <dbReference type="ChEBI" id="CHEBI:58937"/>
    </cofactor>
</comment>
<keyword evidence="5" id="KW-0479">Metal-binding</keyword>
<dbReference type="PANTHER" id="PTHR18968">
    <property type="entry name" value="THIAMINE PYROPHOSPHATE ENZYMES"/>
    <property type="match status" value="1"/>
</dbReference>
<evidence type="ECO:0000256" key="7">
    <source>
        <dbReference type="ARBA" id="ARBA00030510"/>
    </source>
</evidence>
<comment type="catalytic activity">
    <reaction evidence="9">
        <text>(2R)-hydroxyhexadecanoyl-CoA = pentadecanal + formyl-CoA</text>
        <dbReference type="Rhea" id="RHEA:55212"/>
        <dbReference type="ChEBI" id="CHEBI:17302"/>
        <dbReference type="ChEBI" id="CHEBI:57376"/>
        <dbReference type="ChEBI" id="CHEBI:138654"/>
    </reaction>
    <physiologicalReaction direction="left-to-right" evidence="9">
        <dbReference type="Rhea" id="RHEA:55213"/>
    </physiologicalReaction>
</comment>
<dbReference type="EMBL" id="CADEPI010000161">
    <property type="protein sequence ID" value="CAB3378305.1"/>
    <property type="molecule type" value="Genomic_DNA"/>
</dbReference>
<proteinExistence type="inferred from homology"/>
<evidence type="ECO:0000256" key="5">
    <source>
        <dbReference type="ARBA" id="ARBA00022723"/>
    </source>
</evidence>
<comment type="catalytic activity">
    <reaction evidence="8">
        <text>2-hydroxyoctadecanoyl-CoA = heptadecanal + formyl-CoA</text>
        <dbReference type="Rhea" id="RHEA:55196"/>
        <dbReference type="ChEBI" id="CHEBI:57376"/>
        <dbReference type="ChEBI" id="CHEBI:74116"/>
        <dbReference type="ChEBI" id="CHEBI:138631"/>
    </reaction>
    <physiologicalReaction direction="left-to-right" evidence="8">
        <dbReference type="Rhea" id="RHEA:55197"/>
    </physiologicalReaction>
</comment>
<dbReference type="CDD" id="cd07035">
    <property type="entry name" value="TPP_PYR_POX_like"/>
    <property type="match status" value="1"/>
</dbReference>
<keyword evidence="6 10" id="KW-0786">Thiamine pyrophosphate</keyword>
<dbReference type="GO" id="GO:0000287">
    <property type="term" value="F:magnesium ion binding"/>
    <property type="evidence" value="ECO:0007669"/>
    <property type="project" value="InterPro"/>
</dbReference>
<dbReference type="InterPro" id="IPR012000">
    <property type="entry name" value="Thiamin_PyroP_enz_cen_dom"/>
</dbReference>
<dbReference type="Pfam" id="PF02775">
    <property type="entry name" value="TPP_enzyme_C"/>
    <property type="match status" value="1"/>
</dbReference>
<evidence type="ECO:0000313" key="16">
    <source>
        <dbReference type="Proteomes" id="UP000494165"/>
    </source>
</evidence>
<evidence type="ECO:0000256" key="9">
    <source>
        <dbReference type="ARBA" id="ARBA00048767"/>
    </source>
</evidence>
<dbReference type="FunFam" id="3.40.50.970:FF:000007">
    <property type="entry name" value="Acetolactate synthase"/>
    <property type="match status" value="1"/>
</dbReference>
<gene>
    <name evidence="15" type="ORF">CLODIP_2_CD11230</name>
</gene>
<feature type="domain" description="Thiamine pyrophosphate enzyme central" evidence="12">
    <location>
        <begin position="275"/>
        <end position="405"/>
    </location>
</feature>
<dbReference type="InterPro" id="IPR012001">
    <property type="entry name" value="Thiamin_PyroP_enz_TPP-bd_dom"/>
</dbReference>
<dbReference type="InterPro" id="IPR000399">
    <property type="entry name" value="TPP-bd_CS"/>
</dbReference>
<dbReference type="Gene3D" id="3.40.50.1220">
    <property type="entry name" value="TPP-binding domain"/>
    <property type="match status" value="1"/>
</dbReference>
<evidence type="ECO:0000259" key="12">
    <source>
        <dbReference type="Pfam" id="PF00205"/>
    </source>
</evidence>
<feature type="domain" description="Thiamine pyrophosphate enzyme TPP-binding" evidence="13">
    <location>
        <begin position="468"/>
        <end position="617"/>
    </location>
</feature>
<evidence type="ECO:0000259" key="14">
    <source>
        <dbReference type="Pfam" id="PF02776"/>
    </source>
</evidence>
<comment type="cofactor">
    <cofactor evidence="1">
        <name>Mg(2+)</name>
        <dbReference type="ChEBI" id="CHEBI:18420"/>
    </cofactor>
</comment>
<evidence type="ECO:0000256" key="4">
    <source>
        <dbReference type="ARBA" id="ARBA00018936"/>
    </source>
</evidence>
<dbReference type="PROSITE" id="PS00187">
    <property type="entry name" value="TPP_ENZYMES"/>
    <property type="match status" value="1"/>
</dbReference>
<evidence type="ECO:0000256" key="6">
    <source>
        <dbReference type="ARBA" id="ARBA00023052"/>
    </source>
</evidence>
<dbReference type="OrthoDB" id="16262at2759"/>
<evidence type="ECO:0000256" key="1">
    <source>
        <dbReference type="ARBA" id="ARBA00001946"/>
    </source>
</evidence>
<keyword evidence="16" id="KW-1185">Reference proteome</keyword>
<keyword evidence="11" id="KW-0472">Membrane</keyword>
<dbReference type="SUPFAM" id="SSF52518">
    <property type="entry name" value="Thiamin diphosphate-binding fold (THDP-binding)"/>
    <property type="match status" value="2"/>
</dbReference>
<dbReference type="GO" id="GO:0005948">
    <property type="term" value="C:acetolactate synthase complex"/>
    <property type="evidence" value="ECO:0007669"/>
    <property type="project" value="TreeGrafter"/>
</dbReference>
<organism evidence="15 16">
    <name type="scientific">Cloeon dipterum</name>
    <dbReference type="NCBI Taxonomy" id="197152"/>
    <lineage>
        <taxon>Eukaryota</taxon>
        <taxon>Metazoa</taxon>
        <taxon>Ecdysozoa</taxon>
        <taxon>Arthropoda</taxon>
        <taxon>Hexapoda</taxon>
        <taxon>Insecta</taxon>
        <taxon>Pterygota</taxon>
        <taxon>Palaeoptera</taxon>
        <taxon>Ephemeroptera</taxon>
        <taxon>Pisciforma</taxon>
        <taxon>Baetidae</taxon>
        <taxon>Cloeon</taxon>
    </lineage>
</organism>
<dbReference type="SUPFAM" id="SSF52467">
    <property type="entry name" value="DHS-like NAD/FAD-binding domain"/>
    <property type="match status" value="1"/>
</dbReference>
<feature type="domain" description="Thiamine pyrophosphate enzyme N-terminal TPP-binding" evidence="14">
    <location>
        <begin position="54"/>
        <end position="168"/>
    </location>
</feature>
<keyword evidence="11" id="KW-1133">Transmembrane helix</keyword>
<dbReference type="InterPro" id="IPR029035">
    <property type="entry name" value="DHS-like_NAD/FAD-binding_dom"/>
</dbReference>
<dbReference type="InterPro" id="IPR029061">
    <property type="entry name" value="THDP-binding"/>
</dbReference>
<evidence type="ECO:0000259" key="13">
    <source>
        <dbReference type="Pfam" id="PF02775"/>
    </source>
</evidence>
<comment type="similarity">
    <text evidence="3 10">Belongs to the TPP enzyme family.</text>
</comment>
<dbReference type="GO" id="GO:0003984">
    <property type="term" value="F:acetolactate synthase activity"/>
    <property type="evidence" value="ECO:0007669"/>
    <property type="project" value="TreeGrafter"/>
</dbReference>
<evidence type="ECO:0000256" key="11">
    <source>
        <dbReference type="SAM" id="Phobius"/>
    </source>
</evidence>
<keyword evidence="11" id="KW-0812">Transmembrane</keyword>
<dbReference type="CDD" id="cd02004">
    <property type="entry name" value="TPP_BZL_OCoD_HPCL"/>
    <property type="match status" value="1"/>
</dbReference>
<dbReference type="PANTHER" id="PTHR18968:SF166">
    <property type="entry name" value="2-HYDROXYACYL-COA LYASE 2"/>
    <property type="match status" value="1"/>
</dbReference>
<comment type="caution">
    <text evidence="15">The sequence shown here is derived from an EMBL/GenBank/DDBJ whole genome shotgun (WGS) entry which is preliminary data.</text>
</comment>
<sequence>MDPTQEDVDTSCSLCYNVIFFVFGFIGILAGLAVSKLNLIYLWKHKVDTTSKRHGGELVAEVLKAHGVEFIFTLAGGHISPILVAAEKTGIRVVDTRHEVSAVFAADAVARLNSTVGVAAVTAGPGVTNTVTAVKNAQLAESPILLIGGAAAGILKGRGALQDIDQIDLFHSICKYSASVKTVRDIVPTLKKALYEAQSGTPGPVFVEFPLDVLYPYDLVKRELFNVPASKKLMGKIINWYMNNYLSNLFAGAWEPVDKNPFEIKPMVTDNATMQKCVEALSKSKKPVFVIGSQALLPPNSVENLKKSLEALGVPCYLSGMARGLLGRKSSIQMRHHRGDALKEADLILLAGAVCDFRLSYGRSLSKSATIISVNRDSEQLHKNAGIFWKPTIAVQADPSLFVYKLGMCLYDFKCDPAWVSRLQERDVKKDEKNEKMSLEPATKFLNPMKILSDLEQFLPDDAILVADGGDFVGTAAYILRPRGPLQWLDPGAFGTLGVGGGFALGAKLCRPNSQVWIIWGDGSSGYSIAEFDTFRRHNAPVIGLIGNDACWTQIAREQVPMFGTNVACQLIHCDYHVVSEGYGGKGILLSDTTASNKETFEEAVKLYNEGHSVVINALIGTTKFREGSISV</sequence>